<dbReference type="GO" id="GO:0006886">
    <property type="term" value="P:intracellular protein transport"/>
    <property type="evidence" value="ECO:0007669"/>
    <property type="project" value="InterPro"/>
</dbReference>
<protein>
    <recommendedName>
        <fullName evidence="7">Gamma-soluble NSF attachment protein</fullName>
    </recommendedName>
    <alternativeName>
        <fullName evidence="8">N-ethylmaleimide-sensitive factor attachment protein gamma</fullName>
    </alternativeName>
</protein>
<evidence type="ECO:0000313" key="9">
    <source>
        <dbReference type="EMBL" id="GGH58182.1"/>
    </source>
</evidence>
<evidence type="ECO:0000256" key="3">
    <source>
        <dbReference type="ARBA" id="ARBA00022448"/>
    </source>
</evidence>
<dbReference type="AlphaFoldDB" id="A0A917MQF3"/>
<evidence type="ECO:0000313" key="10">
    <source>
        <dbReference type="Proteomes" id="UP000600171"/>
    </source>
</evidence>
<dbReference type="InterPro" id="IPR019734">
    <property type="entry name" value="TPR_rpt"/>
</dbReference>
<evidence type="ECO:0000256" key="8">
    <source>
        <dbReference type="ARBA" id="ARBA00042485"/>
    </source>
</evidence>
<comment type="subcellular location">
    <subcellularLocation>
        <location evidence="1">Membrane</location>
        <topology evidence="1">Peripheral membrane protein</topology>
    </subcellularLocation>
</comment>
<dbReference type="GO" id="GO:0019905">
    <property type="term" value="F:syntaxin binding"/>
    <property type="evidence" value="ECO:0007669"/>
    <property type="project" value="TreeGrafter"/>
</dbReference>
<dbReference type="SUPFAM" id="SSF48452">
    <property type="entry name" value="TPR-like"/>
    <property type="match status" value="2"/>
</dbReference>
<dbReference type="Proteomes" id="UP000600171">
    <property type="component" value="Unassembled WGS sequence"/>
</dbReference>
<gene>
    <name evidence="9" type="ORF">GCM10007359_04070</name>
</gene>
<evidence type="ECO:0000256" key="7">
    <source>
        <dbReference type="ARBA" id="ARBA00040047"/>
    </source>
</evidence>
<evidence type="ECO:0000256" key="1">
    <source>
        <dbReference type="ARBA" id="ARBA00004170"/>
    </source>
</evidence>
<dbReference type="SMART" id="SM00028">
    <property type="entry name" value="TPR"/>
    <property type="match status" value="5"/>
</dbReference>
<dbReference type="RefSeq" id="WP_188358662.1">
    <property type="nucleotide sequence ID" value="NZ_BMDC01000001.1"/>
</dbReference>
<proteinExistence type="inferred from homology"/>
<name>A0A917MQF3_9MICC</name>
<dbReference type="PANTHER" id="PTHR13768">
    <property type="entry name" value="SOLUBLE NSF ATTACHMENT PROTEIN SNAP"/>
    <property type="match status" value="1"/>
</dbReference>
<comment type="caution">
    <text evidence="9">The sequence shown here is derived from an EMBL/GenBank/DDBJ whole genome shotgun (WGS) entry which is preliminary data.</text>
</comment>
<dbReference type="Gene3D" id="1.25.40.10">
    <property type="entry name" value="Tetratricopeptide repeat domain"/>
    <property type="match status" value="1"/>
</dbReference>
<keyword evidence="6" id="KW-0472">Membrane</keyword>
<dbReference type="PANTHER" id="PTHR13768:SF2">
    <property type="entry name" value="GAMMA-SOLUBLE NSF ATTACHMENT PROTEIN"/>
    <property type="match status" value="1"/>
</dbReference>
<dbReference type="GO" id="GO:0005774">
    <property type="term" value="C:vacuolar membrane"/>
    <property type="evidence" value="ECO:0007669"/>
    <property type="project" value="TreeGrafter"/>
</dbReference>
<keyword evidence="5" id="KW-0653">Protein transport</keyword>
<keyword evidence="10" id="KW-1185">Reference proteome</keyword>
<dbReference type="InterPro" id="IPR000744">
    <property type="entry name" value="NSF_attach"/>
</dbReference>
<evidence type="ECO:0000256" key="4">
    <source>
        <dbReference type="ARBA" id="ARBA00022892"/>
    </source>
</evidence>
<evidence type="ECO:0000256" key="2">
    <source>
        <dbReference type="ARBA" id="ARBA00010050"/>
    </source>
</evidence>
<accession>A0A917MQF3</accession>
<reference evidence="9 10" key="1">
    <citation type="journal article" date="2014" name="Int. J. Syst. Evol. Microbiol.">
        <title>Complete genome sequence of Corynebacterium casei LMG S-19264T (=DSM 44701T), isolated from a smear-ripened cheese.</title>
        <authorList>
            <consortium name="US DOE Joint Genome Institute (JGI-PGF)"/>
            <person name="Walter F."/>
            <person name="Albersmeier A."/>
            <person name="Kalinowski J."/>
            <person name="Ruckert C."/>
        </authorList>
    </citation>
    <scope>NUCLEOTIDE SEQUENCE [LARGE SCALE GENOMIC DNA]</scope>
    <source>
        <strain evidence="9 10">CCM 8669</strain>
    </source>
</reference>
<keyword evidence="4" id="KW-0931">ER-Golgi transport</keyword>
<evidence type="ECO:0000256" key="6">
    <source>
        <dbReference type="ARBA" id="ARBA00023136"/>
    </source>
</evidence>
<dbReference type="GO" id="GO:0016192">
    <property type="term" value="P:vesicle-mediated transport"/>
    <property type="evidence" value="ECO:0007669"/>
    <property type="project" value="UniProtKB-KW"/>
</dbReference>
<evidence type="ECO:0000256" key="5">
    <source>
        <dbReference type="ARBA" id="ARBA00022927"/>
    </source>
</evidence>
<dbReference type="Pfam" id="PF14938">
    <property type="entry name" value="SNAP"/>
    <property type="match status" value="1"/>
</dbReference>
<dbReference type="EMBL" id="BMDC01000001">
    <property type="protein sequence ID" value="GGH58182.1"/>
    <property type="molecule type" value="Genomic_DNA"/>
</dbReference>
<organism evidence="9 10">
    <name type="scientific">Rothia aerolata</name>
    <dbReference type="NCBI Taxonomy" id="1812262"/>
    <lineage>
        <taxon>Bacteria</taxon>
        <taxon>Bacillati</taxon>
        <taxon>Actinomycetota</taxon>
        <taxon>Actinomycetes</taxon>
        <taxon>Micrococcales</taxon>
        <taxon>Micrococcaceae</taxon>
        <taxon>Rothia</taxon>
    </lineage>
</organism>
<comment type="similarity">
    <text evidence="2">Belongs to the SNAP family.</text>
</comment>
<keyword evidence="3" id="KW-0813">Transport</keyword>
<dbReference type="GO" id="GO:0031201">
    <property type="term" value="C:SNARE complex"/>
    <property type="evidence" value="ECO:0007669"/>
    <property type="project" value="TreeGrafter"/>
</dbReference>
<sequence length="290" mass="32507">MQHPKRPAHTPLGQAWETFERAKEVFDLGYWGASIEVFERAKELFQQQLEDQGVAMCHAAIAAALNNNGKPREAIEHGLEALSFYERIDSKPQLAEQSQNLALMYSALAQNEKAEEFHVKAAENYRAFDQPELAAQNLLTAANLLARRRQPDSARPLFTEAISLFAEVQDPTADHARATALMQLAYLEKLENNSDAARLLYLEALEIFEQLNAHWEIGTCLEGLAAVEFDAHEPAHASEHAKEALRVFRAHGYDEDARRAAANYQATLIAASFSRRGKGYKTRKEDGEES</sequence>
<dbReference type="InterPro" id="IPR011990">
    <property type="entry name" value="TPR-like_helical_dom_sf"/>
</dbReference>
<dbReference type="GO" id="GO:0005483">
    <property type="term" value="F:soluble NSF attachment protein activity"/>
    <property type="evidence" value="ECO:0007669"/>
    <property type="project" value="TreeGrafter"/>
</dbReference>